<dbReference type="EnsemblPlants" id="Kaladp0003s0055.3.v1.1">
    <property type="protein sequence ID" value="Kaladp0003s0055.3.v1.1"/>
    <property type="gene ID" value="Kaladp0003s0055.v1.1"/>
</dbReference>
<feature type="compositionally biased region" description="Polar residues" evidence="1">
    <location>
        <begin position="607"/>
        <end position="627"/>
    </location>
</feature>
<dbReference type="Proteomes" id="UP000594263">
    <property type="component" value="Unplaced"/>
</dbReference>
<reference evidence="3" key="1">
    <citation type="submission" date="2021-01" db="UniProtKB">
        <authorList>
            <consortium name="EnsemblPlants"/>
        </authorList>
    </citation>
    <scope>IDENTIFICATION</scope>
</reference>
<dbReference type="AlphaFoldDB" id="A0A7N0R9R0"/>
<accession>A0A7N0R9R0</accession>
<name>A0A7N0R9R0_KALFE</name>
<evidence type="ECO:0000313" key="4">
    <source>
        <dbReference type="Proteomes" id="UP000594263"/>
    </source>
</evidence>
<dbReference type="InterPro" id="IPR025999">
    <property type="entry name" value="MCRS_N"/>
</dbReference>
<dbReference type="PROSITE" id="PS50006">
    <property type="entry name" value="FHA_DOMAIN"/>
    <property type="match status" value="1"/>
</dbReference>
<evidence type="ECO:0000313" key="3">
    <source>
        <dbReference type="EnsemblPlants" id="Kaladp0003s0055.3.v1.1"/>
    </source>
</evidence>
<evidence type="ECO:0000259" key="2">
    <source>
        <dbReference type="PROSITE" id="PS50006"/>
    </source>
</evidence>
<dbReference type="GO" id="GO:0002151">
    <property type="term" value="F:G-quadruplex RNA binding"/>
    <property type="evidence" value="ECO:0007669"/>
    <property type="project" value="InterPro"/>
</dbReference>
<feature type="region of interest" description="Disordered" evidence="1">
    <location>
        <begin position="607"/>
        <end position="628"/>
    </location>
</feature>
<dbReference type="GO" id="GO:0045944">
    <property type="term" value="P:positive regulation of transcription by RNA polymerase II"/>
    <property type="evidence" value="ECO:0007669"/>
    <property type="project" value="TreeGrafter"/>
</dbReference>
<dbReference type="GO" id="GO:0071339">
    <property type="term" value="C:MLL1 complex"/>
    <property type="evidence" value="ECO:0007669"/>
    <property type="project" value="InterPro"/>
</dbReference>
<dbReference type="InterPro" id="IPR000253">
    <property type="entry name" value="FHA_dom"/>
</dbReference>
<feature type="domain" description="FHA" evidence="2">
    <location>
        <begin position="737"/>
        <end position="793"/>
    </location>
</feature>
<dbReference type="GO" id="GO:0044545">
    <property type="term" value="C:NSL complex"/>
    <property type="evidence" value="ECO:0007669"/>
    <property type="project" value="TreeGrafter"/>
</dbReference>
<dbReference type="SUPFAM" id="SSF49879">
    <property type="entry name" value="SMAD/FHA domain"/>
    <property type="match status" value="1"/>
</dbReference>
<dbReference type="PANTHER" id="PTHR13233:SF17">
    <property type="entry name" value="FHA DOMAIN PROTEIN"/>
    <property type="match status" value="1"/>
</dbReference>
<sequence>MGALAQVPVIWTPEDDFRLKNAIEEGASLESLAKGAVQFSRRFTLQEIKERWVSILYDPVISAEVSVHVMEIERSSSSLPQKSFRFGGLKDNKCNFKKIKTESIRDHYYSVRKRIRYENCRSMEMELADGQIYSSDHNYGMDPTKNCIIRDPNSNQFEHPQSDAGLTDPCFTHINADGVATSSTGATIQPFHAPHHQFISETFPVERGILPKECPQIFGEASLLDDCFQVEKMGILEDVNMCGANSVSADPHSILDQINGSGDLLEEFDGSLPDCGVSFDNLEYPSPLPEMHVWDTMEDISAPIMPAIDNLAAQSHNASNILALPEGGQSLDTYIPDYDGGPAESQFPVQNCDGDPRPSDSDDFLAELDNFLDGEYLVMDANDIPSNDNPFYEGFSSLLLNSPMDADGDKSNILPKPLSSAPSDLLQATMDGVDPVVFCLSGASRADEAQPSHCSDSQLSIFSIPSHCQSPDEKSGFVACIVNTEEPVVPNNDDIILPHVSLSVKDLLERRNHWETASDSFNRGQKNLGKPEVSSETQIYQLAIGKSCNYASVDCKAPNSLPKLGKDISPRSSSLLPDLTNGEHPELVISRGSDNCLGDVASPSATNRWSNNLDNQLGNTPDGQPVSSGPDCYNLSVQETVAHPLLEFEEHVQESDDEIPYYSDVEEMVLEMDLGPVDQDIELKDKVSKYQSLDARKQIIRLEQAAHSYMQRTIARRGALAVIYGRNSKHYIKKSEVLLGRGTNVFRVDVDLGAEGRAHKVSRRQAVIKLDADGKFYIKNLGKHPIYKNSLEVASGQTVRLQSGNLLEIQKITLIFEDNPTCVRRHLKSLQKAVETVNTC</sequence>
<dbReference type="Pfam" id="PF00498">
    <property type="entry name" value="FHA"/>
    <property type="match status" value="1"/>
</dbReference>
<keyword evidence="4" id="KW-1185">Reference proteome</keyword>
<dbReference type="PANTHER" id="PTHR13233">
    <property type="entry name" value="MICROSPHERULE PROTEIN 1"/>
    <property type="match status" value="1"/>
</dbReference>
<dbReference type="Pfam" id="PF13325">
    <property type="entry name" value="MCRS_N"/>
    <property type="match status" value="1"/>
</dbReference>
<organism evidence="3 4">
    <name type="scientific">Kalanchoe fedtschenkoi</name>
    <name type="common">Lavender scallops</name>
    <name type="synonym">South American air plant</name>
    <dbReference type="NCBI Taxonomy" id="63787"/>
    <lineage>
        <taxon>Eukaryota</taxon>
        <taxon>Viridiplantae</taxon>
        <taxon>Streptophyta</taxon>
        <taxon>Embryophyta</taxon>
        <taxon>Tracheophyta</taxon>
        <taxon>Spermatophyta</taxon>
        <taxon>Magnoliopsida</taxon>
        <taxon>eudicotyledons</taxon>
        <taxon>Gunneridae</taxon>
        <taxon>Pentapetalae</taxon>
        <taxon>Saxifragales</taxon>
        <taxon>Crassulaceae</taxon>
        <taxon>Kalanchoe</taxon>
    </lineage>
</organism>
<dbReference type="Gene3D" id="2.60.200.20">
    <property type="match status" value="1"/>
</dbReference>
<dbReference type="GO" id="GO:0031011">
    <property type="term" value="C:Ino80 complex"/>
    <property type="evidence" value="ECO:0007669"/>
    <property type="project" value="InterPro"/>
</dbReference>
<dbReference type="Gramene" id="Kaladp0003s0055.3.v1.1">
    <property type="protein sequence ID" value="Kaladp0003s0055.3.v1.1"/>
    <property type="gene ID" value="Kaladp0003s0055.v1.1"/>
</dbReference>
<proteinExistence type="predicted"/>
<protein>
    <recommendedName>
        <fullName evidence="2">FHA domain-containing protein</fullName>
    </recommendedName>
</protein>
<dbReference type="InterPro" id="IPR008984">
    <property type="entry name" value="SMAD_FHA_dom_sf"/>
</dbReference>
<dbReference type="InterPro" id="IPR037912">
    <property type="entry name" value="MCRS1"/>
</dbReference>
<evidence type="ECO:0000256" key="1">
    <source>
        <dbReference type="SAM" id="MobiDB-lite"/>
    </source>
</evidence>